<protein>
    <submittedName>
        <fullName evidence="8">GAL4 &amp; fungal specific transcription factor domain-containing protein</fullName>
    </submittedName>
</protein>
<evidence type="ECO:0000256" key="4">
    <source>
        <dbReference type="ARBA" id="ARBA00023163"/>
    </source>
</evidence>
<feature type="compositionally biased region" description="Polar residues" evidence="6">
    <location>
        <begin position="887"/>
        <end position="896"/>
    </location>
</feature>
<evidence type="ECO:0000256" key="2">
    <source>
        <dbReference type="ARBA" id="ARBA00023015"/>
    </source>
</evidence>
<dbReference type="PROSITE" id="PS50217">
    <property type="entry name" value="BZIP"/>
    <property type="match status" value="1"/>
</dbReference>
<keyword evidence="9" id="KW-1185">Reference proteome</keyword>
<keyword evidence="3" id="KW-0238">DNA-binding</keyword>
<evidence type="ECO:0000313" key="8">
    <source>
        <dbReference type="EMBL" id="OAQ64315.2"/>
    </source>
</evidence>
<keyword evidence="4" id="KW-0804">Transcription</keyword>
<dbReference type="InterPro" id="IPR046347">
    <property type="entry name" value="bZIP_sf"/>
</dbReference>
<dbReference type="PANTHER" id="PTHR31845:SF19">
    <property type="entry name" value="TRANSCRIPTION FACTOR DOMAIN-CONTAINING PROTEIN"/>
    <property type="match status" value="1"/>
</dbReference>
<organism evidence="8 9">
    <name type="scientific">Pochonia chlamydosporia 170</name>
    <dbReference type="NCBI Taxonomy" id="1380566"/>
    <lineage>
        <taxon>Eukaryota</taxon>
        <taxon>Fungi</taxon>
        <taxon>Dikarya</taxon>
        <taxon>Ascomycota</taxon>
        <taxon>Pezizomycotina</taxon>
        <taxon>Sordariomycetes</taxon>
        <taxon>Hypocreomycetidae</taxon>
        <taxon>Hypocreales</taxon>
        <taxon>Clavicipitaceae</taxon>
        <taxon>Pochonia</taxon>
    </lineage>
</organism>
<evidence type="ECO:0000313" key="9">
    <source>
        <dbReference type="Proteomes" id="UP000078397"/>
    </source>
</evidence>
<feature type="compositionally biased region" description="Low complexity" evidence="6">
    <location>
        <begin position="75"/>
        <end position="88"/>
    </location>
</feature>
<dbReference type="Pfam" id="PF00170">
    <property type="entry name" value="bZIP_1"/>
    <property type="match status" value="1"/>
</dbReference>
<feature type="region of interest" description="Disordered" evidence="6">
    <location>
        <begin position="71"/>
        <end position="153"/>
    </location>
</feature>
<dbReference type="AlphaFoldDB" id="A0A179FFD6"/>
<dbReference type="EMBL" id="LSBJ02000005">
    <property type="protein sequence ID" value="OAQ64315.2"/>
    <property type="molecule type" value="Genomic_DNA"/>
</dbReference>
<evidence type="ECO:0000256" key="3">
    <source>
        <dbReference type="ARBA" id="ARBA00023125"/>
    </source>
</evidence>
<feature type="region of interest" description="Disordered" evidence="6">
    <location>
        <begin position="413"/>
        <end position="432"/>
    </location>
</feature>
<dbReference type="SMART" id="SM00338">
    <property type="entry name" value="BRLZ"/>
    <property type="match status" value="1"/>
</dbReference>
<keyword evidence="2" id="KW-0805">Transcription regulation</keyword>
<dbReference type="GO" id="GO:0000981">
    <property type="term" value="F:DNA-binding transcription factor activity, RNA polymerase II-specific"/>
    <property type="evidence" value="ECO:0007669"/>
    <property type="project" value="TreeGrafter"/>
</dbReference>
<proteinExistence type="predicted"/>
<dbReference type="InterPro" id="IPR051089">
    <property type="entry name" value="prtT"/>
</dbReference>
<dbReference type="CDD" id="cd14688">
    <property type="entry name" value="bZIP_YAP"/>
    <property type="match status" value="1"/>
</dbReference>
<dbReference type="STRING" id="1380566.A0A179FFD6"/>
<evidence type="ECO:0000259" key="7">
    <source>
        <dbReference type="PROSITE" id="PS50217"/>
    </source>
</evidence>
<dbReference type="PROSITE" id="PS00036">
    <property type="entry name" value="BZIP_BASIC"/>
    <property type="match status" value="1"/>
</dbReference>
<accession>A0A179FFD6</accession>
<feature type="compositionally biased region" description="Low complexity" evidence="6">
    <location>
        <begin position="354"/>
        <end position="364"/>
    </location>
</feature>
<dbReference type="Proteomes" id="UP000078397">
    <property type="component" value="Unassembled WGS sequence"/>
</dbReference>
<feature type="region of interest" description="Disordered" evidence="6">
    <location>
        <begin position="874"/>
        <end position="896"/>
    </location>
</feature>
<comment type="caution">
    <text evidence="8">The sequence shown here is derived from an EMBL/GenBank/DDBJ whole genome shotgun (WGS) entry which is preliminary data.</text>
</comment>
<dbReference type="SUPFAM" id="SSF57959">
    <property type="entry name" value="Leucine zipper domain"/>
    <property type="match status" value="1"/>
</dbReference>
<evidence type="ECO:0000256" key="5">
    <source>
        <dbReference type="ARBA" id="ARBA00023242"/>
    </source>
</evidence>
<dbReference type="GO" id="GO:0000976">
    <property type="term" value="F:transcription cis-regulatory region binding"/>
    <property type="evidence" value="ECO:0007669"/>
    <property type="project" value="TreeGrafter"/>
</dbReference>
<dbReference type="PANTHER" id="PTHR31845">
    <property type="entry name" value="FINGER DOMAIN PROTEIN, PUTATIVE-RELATED"/>
    <property type="match status" value="1"/>
</dbReference>
<gene>
    <name evidence="8" type="ORF">VFPPC_05602</name>
</gene>
<dbReference type="GeneID" id="28848760"/>
<dbReference type="RefSeq" id="XP_022284270.1">
    <property type="nucleotide sequence ID" value="XM_022428467.1"/>
</dbReference>
<dbReference type="KEGG" id="pchm:VFPPC_05602"/>
<sequence length="976" mass="107765">MERAHEQLMAATPWLQDLGSSFPQGPFGLSQKMDGLFHSDVFDDVINPRPDFYLGDDFAHLLNTSFHTPNEFAQSPASSSSSFSDVGSNGPNDDGTRSVGRLPQSGRKMVALAPARPKSPPSGELQPPKGSRYHKRREQNRAAQRAFRMRKEQHVKDLEDKVVALEATQEKLSAENVRLQEDLNKATVENTILRSLTTPGGPRENGTSTSSQYGLDGEAERLAFMNTPAIPSFDSRHFTSATAQCNVRGGVLKGSKIWEFIIGHPLFQEGLIDVNMVAQQLLKYPHRDNGGCIAEGVLVECIEKSVKTYVPVLDPIQPAKPPEDFNSLKPAFFNYDLPGGPNRKSDSVGGRAGGNSSRNSSSVSPLADTTTPAVASSPDAAKSEDSAGFTPPAFVSHSEDARILSLDAALDPRSLGGKSGSERADSSRESTDAINQYDPIHLRLLNRPSAQHLYEGYFTHFEYNVGFLDPVLYNFDYTRRRSSFLFTTLMSISARVFRPDLAPILRKHAEVILGKVLLSCEAEIENIWAIICLYYWKELGDKRGYTLIGFAMRLAAGSDWHGGCRSAYTGYDETTIQSKIKVTESEARKLRDQDRAWLYLGSLDRTLSFFTDRPLASIIVAPDLDSRDWMRTSNSWTYPFGDARALAGQELTDIAKPVHDYVCATKRLRRSQSSFSDDTSDLSDAIHKLNHNLIAWSEYWAPIFASHETSVQVLESQIYMYGNQIRTYFNSILLHRVLESTGNCVTTDKAIEAIGSCYSTALGVLREAIKFGRMEVLYYLWDTAHLMIAYAAMVLLKLLKQAPSCPGVSLQEAYGVVKEAAEVHSSAARSLSAETNDATDCAYASPAATTVEAQARLLKSILFRMKADIIPPSLRSDDDSSRSNSSAQAFSGLSPAIGNQTAFPDFLRPQMPCEPSGEAVRANQVVSSDPEWDEGQQMAELADEMDLSLDTSFIETWFTQAGLLPWDEPGMFKEPR</sequence>
<feature type="domain" description="BZIP" evidence="7">
    <location>
        <begin position="130"/>
        <end position="193"/>
    </location>
</feature>
<comment type="subcellular location">
    <subcellularLocation>
        <location evidence="1">Nucleus</location>
    </subcellularLocation>
</comment>
<dbReference type="CDD" id="cd12148">
    <property type="entry name" value="fungal_TF_MHR"/>
    <property type="match status" value="1"/>
</dbReference>
<name>A0A179FFD6_METCM</name>
<dbReference type="OrthoDB" id="4940293at2759"/>
<feature type="compositionally biased region" description="Basic and acidic residues" evidence="6">
    <location>
        <begin position="420"/>
        <end position="431"/>
    </location>
</feature>
<feature type="region of interest" description="Disordered" evidence="6">
    <location>
        <begin position="339"/>
        <end position="391"/>
    </location>
</feature>
<evidence type="ECO:0000256" key="1">
    <source>
        <dbReference type="ARBA" id="ARBA00004123"/>
    </source>
</evidence>
<dbReference type="Gene3D" id="1.20.5.170">
    <property type="match status" value="1"/>
</dbReference>
<dbReference type="GO" id="GO:0005634">
    <property type="term" value="C:nucleus"/>
    <property type="evidence" value="ECO:0007669"/>
    <property type="project" value="UniProtKB-SubCell"/>
</dbReference>
<evidence type="ECO:0000256" key="6">
    <source>
        <dbReference type="SAM" id="MobiDB-lite"/>
    </source>
</evidence>
<reference evidence="8 9" key="1">
    <citation type="journal article" date="2016" name="PLoS Pathog.">
        <title>Biosynthesis of antibiotic leucinostatins in bio-control fungus Purpureocillium lilacinum and their inhibition on phytophthora revealed by genome mining.</title>
        <authorList>
            <person name="Wang G."/>
            <person name="Liu Z."/>
            <person name="Lin R."/>
            <person name="Li E."/>
            <person name="Mao Z."/>
            <person name="Ling J."/>
            <person name="Yang Y."/>
            <person name="Yin W.B."/>
            <person name="Xie B."/>
        </authorList>
    </citation>
    <scope>NUCLEOTIDE SEQUENCE [LARGE SCALE GENOMIC DNA]</scope>
    <source>
        <strain evidence="8">170</strain>
    </source>
</reference>
<keyword evidence="5" id="KW-0539">Nucleus</keyword>
<dbReference type="InterPro" id="IPR004827">
    <property type="entry name" value="bZIP"/>
</dbReference>